<name>A0ABX1RVX3_9FLAO</name>
<accession>A0ABX1RVX3</accession>
<dbReference type="SUPFAM" id="SSF53335">
    <property type="entry name" value="S-adenosyl-L-methionine-dependent methyltransferases"/>
    <property type="match status" value="2"/>
</dbReference>
<keyword evidence="2" id="KW-0808">Transferase</keyword>
<feature type="domain" description="Methyltransferase type 11" evidence="1">
    <location>
        <begin position="136"/>
        <end position="210"/>
    </location>
</feature>
<comment type="caution">
    <text evidence="2">The sequence shown here is derived from an EMBL/GenBank/DDBJ whole genome shotgun (WGS) entry which is preliminary data.</text>
</comment>
<dbReference type="InterPro" id="IPR013216">
    <property type="entry name" value="Methyltransf_11"/>
</dbReference>
<dbReference type="RefSeq" id="WP_169669725.1">
    <property type="nucleotide sequence ID" value="NZ_JABBHF010000001.1"/>
</dbReference>
<gene>
    <name evidence="2" type="ORF">HHX25_02465</name>
</gene>
<dbReference type="GO" id="GO:0032259">
    <property type="term" value="P:methylation"/>
    <property type="evidence" value="ECO:0007669"/>
    <property type="project" value="UniProtKB-KW"/>
</dbReference>
<evidence type="ECO:0000259" key="1">
    <source>
        <dbReference type="Pfam" id="PF08241"/>
    </source>
</evidence>
<dbReference type="InterPro" id="IPR029063">
    <property type="entry name" value="SAM-dependent_MTases_sf"/>
</dbReference>
<protein>
    <submittedName>
        <fullName evidence="2">Class I SAM-dependent methyltransferase</fullName>
    </submittedName>
</protein>
<dbReference type="Gene3D" id="3.40.50.150">
    <property type="entry name" value="Vaccinia Virus protein VP39"/>
    <property type="match status" value="1"/>
</dbReference>
<evidence type="ECO:0000313" key="2">
    <source>
        <dbReference type="EMBL" id="NMH86359.1"/>
    </source>
</evidence>
<keyword evidence="2" id="KW-0489">Methyltransferase</keyword>
<dbReference type="Proteomes" id="UP000746690">
    <property type="component" value="Unassembled WGS sequence"/>
</dbReference>
<organism evidence="2 3">
    <name type="scientific">Flavivirga algicola</name>
    <dbReference type="NCBI Taxonomy" id="2729136"/>
    <lineage>
        <taxon>Bacteria</taxon>
        <taxon>Pseudomonadati</taxon>
        <taxon>Bacteroidota</taxon>
        <taxon>Flavobacteriia</taxon>
        <taxon>Flavobacteriales</taxon>
        <taxon>Flavobacteriaceae</taxon>
        <taxon>Flavivirga</taxon>
    </lineage>
</organism>
<dbReference type="Pfam" id="PF08241">
    <property type="entry name" value="Methyltransf_11"/>
    <property type="match status" value="1"/>
</dbReference>
<dbReference type="GO" id="GO:0008168">
    <property type="term" value="F:methyltransferase activity"/>
    <property type="evidence" value="ECO:0007669"/>
    <property type="project" value="UniProtKB-KW"/>
</dbReference>
<reference evidence="2 3" key="1">
    <citation type="submission" date="2020-04" db="EMBL/GenBank/DDBJ databases">
        <title>A Flavivirga sp. nov.</title>
        <authorList>
            <person name="Sun X."/>
        </authorList>
    </citation>
    <scope>NUCLEOTIDE SEQUENCE [LARGE SCALE GENOMIC DNA]</scope>
    <source>
        <strain evidence="2 3">Y03</strain>
    </source>
</reference>
<proteinExistence type="predicted"/>
<keyword evidence="3" id="KW-1185">Reference proteome</keyword>
<evidence type="ECO:0000313" key="3">
    <source>
        <dbReference type="Proteomes" id="UP000746690"/>
    </source>
</evidence>
<dbReference type="EMBL" id="JABBHF010000001">
    <property type="protein sequence ID" value="NMH86359.1"/>
    <property type="molecule type" value="Genomic_DNA"/>
</dbReference>
<sequence length="298" mass="35191">MLKKVAKYILRKNKEKKNKNDRQALLREVEEYIDKGREPWSKGYHQYKQEVIVKSINDQGFLEKIKIKAPLNNYGYRLDERVVEYPWIFSKLNVKKQKLLDAGSTFNFDFIVNHPILKNKDLTIFTFAPESNNFCNKGVSYVYGDLRNIVFKDNLFDVVISQSTIEHIDMDNSIYGYDVKHNEDINRKSYDYILAVREMIRVLKNKGTLLLTFPFGKFENHGFFQQFDEEMLNKILELFQNIGTYKLDFFHYKKQGWEFAKQAELVDVVSYNPHTGKGKHEDGAAHCRSVVCIHFIKK</sequence>